<evidence type="ECO:0000313" key="1">
    <source>
        <dbReference type="EMBL" id="KAG1371327.1"/>
    </source>
</evidence>
<dbReference type="InterPro" id="IPR008480">
    <property type="entry name" value="DUF761_pln"/>
</dbReference>
<dbReference type="EMBL" id="CM017887">
    <property type="protein sequence ID" value="KAG1371327.1"/>
    <property type="molecule type" value="Genomic_DNA"/>
</dbReference>
<dbReference type="AlphaFoldDB" id="A0A8K0IYG8"/>
<reference evidence="1" key="2">
    <citation type="submission" date="2019-07" db="EMBL/GenBank/DDBJ databases">
        <authorList>
            <person name="Yang Y."/>
            <person name="Bocs S."/>
            <person name="Baudouin L."/>
        </authorList>
    </citation>
    <scope>NUCLEOTIDE SEQUENCE</scope>
    <source>
        <tissue evidence="1">Spear leaf of Hainan Tall coconut</tissue>
    </source>
</reference>
<sequence>MFDLRLLPAYLRSLKSGGGHSDRLHYGEREFSFEETPAFQFKTPSMRLPRLPCITPAVDFDNDDDCILFRHGKKNECFDKESETECSMDGGEGGRDNDDDEELMGVEEEQGIDSKADEFIAKFYGQMKLQRQVSLLQYNEMLYRSTS</sequence>
<gene>
    <name evidence="1" type="ORF">COCNU_16G004210</name>
</gene>
<organism evidence="1 2">
    <name type="scientific">Cocos nucifera</name>
    <name type="common">Coconut palm</name>
    <dbReference type="NCBI Taxonomy" id="13894"/>
    <lineage>
        <taxon>Eukaryota</taxon>
        <taxon>Viridiplantae</taxon>
        <taxon>Streptophyta</taxon>
        <taxon>Embryophyta</taxon>
        <taxon>Tracheophyta</taxon>
        <taxon>Spermatophyta</taxon>
        <taxon>Magnoliopsida</taxon>
        <taxon>Liliopsida</taxon>
        <taxon>Arecaceae</taxon>
        <taxon>Arecoideae</taxon>
        <taxon>Cocoseae</taxon>
        <taxon>Attaleinae</taxon>
        <taxon>Cocos</taxon>
    </lineage>
</organism>
<dbReference type="Pfam" id="PF05553">
    <property type="entry name" value="DUF761"/>
    <property type="match status" value="1"/>
</dbReference>
<dbReference type="PANTHER" id="PTHR33265">
    <property type="entry name" value="AVR9/CF-9 RAPIDLY ELICITED PROTEIN-RELATED"/>
    <property type="match status" value="1"/>
</dbReference>
<name>A0A8K0IYG8_COCNU</name>
<evidence type="ECO:0000313" key="2">
    <source>
        <dbReference type="Proteomes" id="UP000797356"/>
    </source>
</evidence>
<dbReference type="Proteomes" id="UP000797356">
    <property type="component" value="Chromosome 16"/>
</dbReference>
<keyword evidence="2" id="KW-1185">Reference proteome</keyword>
<comment type="caution">
    <text evidence="1">The sequence shown here is derived from an EMBL/GenBank/DDBJ whole genome shotgun (WGS) entry which is preliminary data.</text>
</comment>
<dbReference type="PANTHER" id="PTHR33265:SF5">
    <property type="entry name" value="COTTON FIBER PROTEIN"/>
    <property type="match status" value="1"/>
</dbReference>
<protein>
    <submittedName>
        <fullName evidence="1">Uncharacterized protein</fullName>
    </submittedName>
</protein>
<dbReference type="OrthoDB" id="1929803at2759"/>
<reference evidence="1" key="1">
    <citation type="journal article" date="2017" name="Gigascience">
        <title>The genome draft of coconut (Cocos nucifera).</title>
        <authorList>
            <person name="Xiao Y."/>
            <person name="Xu P."/>
            <person name="Fan H."/>
            <person name="Baudouin L."/>
            <person name="Xia W."/>
            <person name="Bocs S."/>
            <person name="Xu J."/>
            <person name="Li Q."/>
            <person name="Guo A."/>
            <person name="Zhou L."/>
            <person name="Li J."/>
            <person name="Wu Y."/>
            <person name="Ma Z."/>
            <person name="Armero A."/>
            <person name="Issali A.E."/>
            <person name="Liu N."/>
            <person name="Peng M."/>
            <person name="Yang Y."/>
        </authorList>
    </citation>
    <scope>NUCLEOTIDE SEQUENCE</scope>
    <source>
        <tissue evidence="1">Spear leaf of Hainan Tall coconut</tissue>
    </source>
</reference>
<accession>A0A8K0IYG8</accession>
<proteinExistence type="predicted"/>